<organism evidence="1 2">
    <name type="scientific">Dictyobacter kobayashii</name>
    <dbReference type="NCBI Taxonomy" id="2014872"/>
    <lineage>
        <taxon>Bacteria</taxon>
        <taxon>Bacillati</taxon>
        <taxon>Chloroflexota</taxon>
        <taxon>Ktedonobacteria</taxon>
        <taxon>Ktedonobacterales</taxon>
        <taxon>Dictyobacteraceae</taxon>
        <taxon>Dictyobacter</taxon>
    </lineage>
</organism>
<dbReference type="RefSeq" id="WP_161977981.1">
    <property type="nucleotide sequence ID" value="NZ_BIFS01000002.1"/>
</dbReference>
<keyword evidence="2" id="KW-1185">Reference proteome</keyword>
<dbReference type="EMBL" id="BIFS01000002">
    <property type="protein sequence ID" value="GCE23951.1"/>
    <property type="molecule type" value="Genomic_DNA"/>
</dbReference>
<protein>
    <submittedName>
        <fullName evidence="1">Uncharacterized protein</fullName>
    </submittedName>
</protein>
<comment type="caution">
    <text evidence="1">The sequence shown here is derived from an EMBL/GenBank/DDBJ whole genome shotgun (WGS) entry which is preliminary data.</text>
</comment>
<evidence type="ECO:0000313" key="1">
    <source>
        <dbReference type="EMBL" id="GCE23951.1"/>
    </source>
</evidence>
<name>A0A402AXT9_9CHLR</name>
<proteinExistence type="predicted"/>
<dbReference type="AlphaFoldDB" id="A0A402AXT9"/>
<accession>A0A402AXT9</accession>
<sequence>MMSLIMQTPATVLASSTHSIHQLRQFVIEHAYSQGYFMFLFGACGDGLGVWSVCR</sequence>
<reference evidence="2" key="1">
    <citation type="submission" date="2018-12" db="EMBL/GenBank/DDBJ databases">
        <title>Tengunoibacter tsumagoiensis gen. nov., sp. nov., Dictyobacter kobayashii sp. nov., D. alpinus sp. nov., and D. joshuensis sp. nov. and description of Dictyobacteraceae fam. nov. within the order Ktedonobacterales isolated from Tengu-no-mugimeshi.</title>
        <authorList>
            <person name="Wang C.M."/>
            <person name="Zheng Y."/>
            <person name="Sakai Y."/>
            <person name="Toyoda A."/>
            <person name="Minakuchi Y."/>
            <person name="Abe K."/>
            <person name="Yokota A."/>
            <person name="Yabe S."/>
        </authorList>
    </citation>
    <scope>NUCLEOTIDE SEQUENCE [LARGE SCALE GENOMIC DNA]</scope>
    <source>
        <strain evidence="2">Uno11</strain>
    </source>
</reference>
<gene>
    <name evidence="1" type="ORF">KDK_77510</name>
</gene>
<dbReference type="Proteomes" id="UP000287188">
    <property type="component" value="Unassembled WGS sequence"/>
</dbReference>
<evidence type="ECO:0000313" key="2">
    <source>
        <dbReference type="Proteomes" id="UP000287188"/>
    </source>
</evidence>